<proteinExistence type="predicted"/>
<keyword evidence="2" id="KW-1133">Transmembrane helix</keyword>
<feature type="transmembrane region" description="Helical" evidence="2">
    <location>
        <begin position="101"/>
        <end position="120"/>
    </location>
</feature>
<sequence>MATPILDYENMAHRSAKTAYQRRIDSLTLGRIRGRPSQEHTQLSRQNIIDIDWIAARQHPASGDAFIFAPPALICDIETQDALPPASSDQLDGGVCAGCDWKIYFVYIGTLTGMIFLVYFRFPKNSGCTLEEIAIVFDSEAAEPEVYRRVSVGMELKGDATAVTEKHTMQSPSVAWKFCRRQLELILAAVFKVKRAVTSLCLRTPYAKDPRCAVTTLAHSLHINTNTNIYHLSIQRLQETTNTPHFPMSFTPTSQTELQQLRTENQTLRADLKAKDEKIEKLEKMEAAFAKVEKEFEAYRKTVEKNVEELERVLGGEGV</sequence>
<feature type="coiled-coil region" evidence="1">
    <location>
        <begin position="258"/>
        <end position="313"/>
    </location>
</feature>
<protein>
    <submittedName>
        <fullName evidence="3">Uncharacterized protein</fullName>
    </submittedName>
</protein>
<keyword evidence="2" id="KW-0472">Membrane</keyword>
<gene>
    <name evidence="3" type="ORF">P171DRAFT_438028</name>
</gene>
<keyword evidence="2" id="KW-0812">Transmembrane</keyword>
<accession>A0A9P4PVM1</accession>
<evidence type="ECO:0000313" key="3">
    <source>
        <dbReference type="EMBL" id="KAF2451261.1"/>
    </source>
</evidence>
<name>A0A9P4PVM1_9PLEO</name>
<evidence type="ECO:0000256" key="2">
    <source>
        <dbReference type="SAM" id="Phobius"/>
    </source>
</evidence>
<dbReference type="EMBL" id="MU001492">
    <property type="protein sequence ID" value="KAF2451261.1"/>
    <property type="molecule type" value="Genomic_DNA"/>
</dbReference>
<evidence type="ECO:0000256" key="1">
    <source>
        <dbReference type="SAM" id="Coils"/>
    </source>
</evidence>
<organism evidence="3 4">
    <name type="scientific">Karstenula rhodostoma CBS 690.94</name>
    <dbReference type="NCBI Taxonomy" id="1392251"/>
    <lineage>
        <taxon>Eukaryota</taxon>
        <taxon>Fungi</taxon>
        <taxon>Dikarya</taxon>
        <taxon>Ascomycota</taxon>
        <taxon>Pezizomycotina</taxon>
        <taxon>Dothideomycetes</taxon>
        <taxon>Pleosporomycetidae</taxon>
        <taxon>Pleosporales</taxon>
        <taxon>Massarineae</taxon>
        <taxon>Didymosphaeriaceae</taxon>
        <taxon>Karstenula</taxon>
    </lineage>
</organism>
<reference evidence="3" key="1">
    <citation type="journal article" date="2020" name="Stud. Mycol.">
        <title>101 Dothideomycetes genomes: a test case for predicting lifestyles and emergence of pathogens.</title>
        <authorList>
            <person name="Haridas S."/>
            <person name="Albert R."/>
            <person name="Binder M."/>
            <person name="Bloem J."/>
            <person name="Labutti K."/>
            <person name="Salamov A."/>
            <person name="Andreopoulos B."/>
            <person name="Baker S."/>
            <person name="Barry K."/>
            <person name="Bills G."/>
            <person name="Bluhm B."/>
            <person name="Cannon C."/>
            <person name="Castanera R."/>
            <person name="Culley D."/>
            <person name="Daum C."/>
            <person name="Ezra D."/>
            <person name="Gonzalez J."/>
            <person name="Henrissat B."/>
            <person name="Kuo A."/>
            <person name="Liang C."/>
            <person name="Lipzen A."/>
            <person name="Lutzoni F."/>
            <person name="Magnuson J."/>
            <person name="Mondo S."/>
            <person name="Nolan M."/>
            <person name="Ohm R."/>
            <person name="Pangilinan J."/>
            <person name="Park H.-J."/>
            <person name="Ramirez L."/>
            <person name="Alfaro M."/>
            <person name="Sun H."/>
            <person name="Tritt A."/>
            <person name="Yoshinaga Y."/>
            <person name="Zwiers L.-H."/>
            <person name="Turgeon B."/>
            <person name="Goodwin S."/>
            <person name="Spatafora J."/>
            <person name="Crous P."/>
            <person name="Grigoriev I."/>
        </authorList>
    </citation>
    <scope>NUCLEOTIDE SEQUENCE</scope>
    <source>
        <strain evidence="3">CBS 690.94</strain>
    </source>
</reference>
<evidence type="ECO:0000313" key="4">
    <source>
        <dbReference type="Proteomes" id="UP000799764"/>
    </source>
</evidence>
<keyword evidence="4" id="KW-1185">Reference proteome</keyword>
<dbReference type="AlphaFoldDB" id="A0A9P4PVM1"/>
<dbReference type="Proteomes" id="UP000799764">
    <property type="component" value="Unassembled WGS sequence"/>
</dbReference>
<comment type="caution">
    <text evidence="3">The sequence shown here is derived from an EMBL/GenBank/DDBJ whole genome shotgun (WGS) entry which is preliminary data.</text>
</comment>
<keyword evidence="1" id="KW-0175">Coiled coil</keyword>